<dbReference type="GeneID" id="3863526"/>
<dbReference type="InterPro" id="IPR037446">
    <property type="entry name" value="His_Pase_VIP1"/>
</dbReference>
<dbReference type="GO" id="GO:0005524">
    <property type="term" value="F:ATP binding"/>
    <property type="evidence" value="ECO:0007669"/>
    <property type="project" value="UniProtKB-KW"/>
</dbReference>
<name>Q4UHN1_THEAN</name>
<dbReference type="VEuPathDB" id="PiroplasmaDB:TA05626"/>
<dbReference type="EC" id="2.7.4.24" evidence="4"/>
<dbReference type="KEGG" id="tan:TA05626"/>
<proteinExistence type="inferred from homology"/>
<dbReference type="RefSeq" id="XP_954085.1">
    <property type="nucleotide sequence ID" value="XM_948992.1"/>
</dbReference>
<dbReference type="FunFam" id="3.30.470.20:FF:000036">
    <property type="entry name" value="Inositol hexakisphosphate and diphosphoinositol-pentakisphosphate kinase"/>
    <property type="match status" value="1"/>
</dbReference>
<dbReference type="InterPro" id="IPR040557">
    <property type="entry name" value="VIP1_N"/>
</dbReference>
<evidence type="ECO:0000313" key="6">
    <source>
        <dbReference type="EMBL" id="CAI73408.1"/>
    </source>
</evidence>
<dbReference type="GO" id="GO:0033857">
    <property type="term" value="F:5-diphosphoinositol pentakisphosphate 1-kinase activity"/>
    <property type="evidence" value="ECO:0007669"/>
    <property type="project" value="TreeGrafter"/>
</dbReference>
<dbReference type="InParanoid" id="Q4UHN1"/>
<evidence type="ECO:0000256" key="2">
    <source>
        <dbReference type="ARBA" id="ARBA00033696"/>
    </source>
</evidence>
<dbReference type="GO" id="GO:0005829">
    <property type="term" value="C:cytosol"/>
    <property type="evidence" value="ECO:0007669"/>
    <property type="project" value="UniProtKB-SubCell"/>
</dbReference>
<evidence type="ECO:0000259" key="5">
    <source>
        <dbReference type="Pfam" id="PF18086"/>
    </source>
</evidence>
<dbReference type="Gene3D" id="3.30.470.20">
    <property type="entry name" value="ATP-grasp fold, B domain"/>
    <property type="match status" value="1"/>
</dbReference>
<evidence type="ECO:0000256" key="4">
    <source>
        <dbReference type="RuleBase" id="RU365032"/>
    </source>
</evidence>
<organism evidence="6 7">
    <name type="scientific">Theileria annulata</name>
    <dbReference type="NCBI Taxonomy" id="5874"/>
    <lineage>
        <taxon>Eukaryota</taxon>
        <taxon>Sar</taxon>
        <taxon>Alveolata</taxon>
        <taxon>Apicomplexa</taxon>
        <taxon>Aconoidasida</taxon>
        <taxon>Piroplasmida</taxon>
        <taxon>Theileriidae</taxon>
        <taxon>Theileria</taxon>
    </lineage>
</organism>
<evidence type="ECO:0000313" key="7">
    <source>
        <dbReference type="Proteomes" id="UP000001950"/>
    </source>
</evidence>
<keyword evidence="7" id="KW-1185">Reference proteome</keyword>
<evidence type="ECO:0000256" key="1">
    <source>
        <dbReference type="ARBA" id="ARBA00022553"/>
    </source>
</evidence>
<feature type="domain" description="VIP1 N-terminal" evidence="5">
    <location>
        <begin position="6"/>
        <end position="91"/>
    </location>
</feature>
<comment type="subcellular location">
    <subcellularLocation>
        <location evidence="4">Cytoplasm</location>
        <location evidence="4">Cytosol</location>
    </subcellularLocation>
</comment>
<dbReference type="AlphaFoldDB" id="Q4UHN1"/>
<protein>
    <recommendedName>
        <fullName evidence="4">Inositol hexakisphosphate and diphosphoinositol-pentakisphosphate kinase</fullName>
        <ecNumber evidence="4">2.7.4.24</ecNumber>
    </recommendedName>
</protein>
<sequence>MKRKFILGVCAMNTKVESTPMKSILKLLEDSGDFIINIFPEQMILEEDVINWPIVECLIAFYSRNFPLEKAIEYVKMYNPIILNDLEKERIIRSRIEIYRELQVCVTACRIPHPNYIIVDHILVKKGIYKFEEQYDYIIYNGIRLNKPFIEKPIDSDDHNNWIYYPLNSGGGCKKLFRKNGDRSSNYYPEIHNVRRDSIYIYQEFVSNFGTDIKVYSVGPLFAHAESRKSPTLDGKVDRYPDGKEIRYPVILTGKEKIIAYRIVDHFKQLVCGFDILRTFDGPYVCDVNGWSFVKRNYKYLIDCSNILRIILLLKLQKKFNIIIPNLVQERQVDEIIKKTFAGVKSYHKEELCSVVVIMRHADRKPKNKLKFYTKNSYIINYFKGITLRCLLQQ</sequence>
<dbReference type="EMBL" id="CR940347">
    <property type="protein sequence ID" value="CAI73408.1"/>
    <property type="molecule type" value="Genomic_DNA"/>
</dbReference>
<comment type="catalytic activity">
    <reaction evidence="3">
        <text>1D-myo-inositol hexakisphosphate + ATP = 1-diphospho-1D-myo-inositol 2,3,4,5,6-pentakisphosphate + ADP</text>
        <dbReference type="Rhea" id="RHEA:37459"/>
        <dbReference type="ChEBI" id="CHEBI:30616"/>
        <dbReference type="ChEBI" id="CHEBI:58130"/>
        <dbReference type="ChEBI" id="CHEBI:74946"/>
        <dbReference type="ChEBI" id="CHEBI:456216"/>
        <dbReference type="EC" id="2.7.4.24"/>
    </reaction>
    <physiologicalReaction direction="left-to-right" evidence="3">
        <dbReference type="Rhea" id="RHEA:37460"/>
    </physiologicalReaction>
</comment>
<reference evidence="6 7" key="1">
    <citation type="journal article" date="2005" name="Science">
        <title>Genome of the host-cell transforming parasite Theileria annulata compared with T. parva.</title>
        <authorList>
            <person name="Pain A."/>
            <person name="Renauld H."/>
            <person name="Berriman M."/>
            <person name="Murphy L."/>
            <person name="Yeats C.A."/>
            <person name="Weir W."/>
            <person name="Kerhornou A."/>
            <person name="Aslett M."/>
            <person name="Bishop R."/>
            <person name="Bouchier C."/>
            <person name="Cochet M."/>
            <person name="Coulson R.M.R."/>
            <person name="Cronin A."/>
            <person name="de Villiers E.P."/>
            <person name="Fraser A."/>
            <person name="Fosker N."/>
            <person name="Gardner M."/>
            <person name="Goble A."/>
            <person name="Griffiths-Jones S."/>
            <person name="Harris D.E."/>
            <person name="Katzer F."/>
            <person name="Larke N."/>
            <person name="Lord A."/>
            <person name="Maser P."/>
            <person name="McKellar S."/>
            <person name="Mooney P."/>
            <person name="Morton F."/>
            <person name="Nene V."/>
            <person name="O'Neil S."/>
            <person name="Price C."/>
            <person name="Quail M.A."/>
            <person name="Rabbinowitsch E."/>
            <person name="Rawlings N.D."/>
            <person name="Rutter S."/>
            <person name="Saunders D."/>
            <person name="Seeger K."/>
            <person name="Shah T."/>
            <person name="Squares R."/>
            <person name="Squares S."/>
            <person name="Tivey A."/>
            <person name="Walker A.R."/>
            <person name="Woodward J."/>
            <person name="Dobbelaere D.A.E."/>
            <person name="Langsley G."/>
            <person name="Rajandream M.A."/>
            <person name="McKeever D."/>
            <person name="Shiels B."/>
            <person name="Tait A."/>
            <person name="Barrell B.G."/>
            <person name="Hall N."/>
        </authorList>
    </citation>
    <scope>NUCLEOTIDE SEQUENCE [LARGE SCALE GENOMIC DNA]</scope>
    <source>
        <strain evidence="7">Ankara</strain>
    </source>
</reference>
<dbReference type="PANTHER" id="PTHR12750">
    <property type="entry name" value="DIPHOSPHOINOSITOL PENTAKISPHOSPHATE KINASE"/>
    <property type="match status" value="1"/>
</dbReference>
<dbReference type="OMA" id="SERSANC"/>
<dbReference type="Gene3D" id="3.40.50.11950">
    <property type="match status" value="1"/>
</dbReference>
<accession>Q4UHN1</accession>
<dbReference type="SUPFAM" id="SSF56059">
    <property type="entry name" value="Glutathione synthetase ATP-binding domain-like"/>
    <property type="match status" value="1"/>
</dbReference>
<comment type="catalytic activity">
    <reaction evidence="2">
        <text>5-diphospho-1D-myo-inositol 1,2,3,4,6-pentakisphosphate + ATP + H(+) = 1,5-bis(diphospho)-1D-myo-inositol 2,3,4,6-tetrakisphosphate + ADP</text>
        <dbReference type="Rhea" id="RHEA:10276"/>
        <dbReference type="ChEBI" id="CHEBI:15378"/>
        <dbReference type="ChEBI" id="CHEBI:30616"/>
        <dbReference type="ChEBI" id="CHEBI:58628"/>
        <dbReference type="ChEBI" id="CHEBI:77983"/>
        <dbReference type="ChEBI" id="CHEBI:456216"/>
        <dbReference type="EC" id="2.7.4.24"/>
    </reaction>
    <physiologicalReaction direction="left-to-right" evidence="2">
        <dbReference type="Rhea" id="RHEA:10277"/>
    </physiologicalReaction>
</comment>
<dbReference type="GO" id="GO:0006020">
    <property type="term" value="P:inositol metabolic process"/>
    <property type="evidence" value="ECO:0007669"/>
    <property type="project" value="TreeGrafter"/>
</dbReference>
<keyword evidence="4" id="KW-0963">Cytoplasm</keyword>
<keyword evidence="4" id="KW-0808">Transferase</keyword>
<keyword evidence="4" id="KW-0067">ATP-binding</keyword>
<comment type="similarity">
    <text evidence="4">Belongs to the histidine acid phosphatase family. VIP1 subfamily.</text>
</comment>
<gene>
    <name evidence="6" type="ORF">TA05626</name>
</gene>
<dbReference type="GO" id="GO:0032958">
    <property type="term" value="P:inositol phosphate biosynthetic process"/>
    <property type="evidence" value="ECO:0007669"/>
    <property type="project" value="TreeGrafter"/>
</dbReference>
<dbReference type="GO" id="GO:0052723">
    <property type="term" value="F:inositol hexakisphosphate 1-kinase activity"/>
    <property type="evidence" value="ECO:0007669"/>
    <property type="project" value="RHEA"/>
</dbReference>
<dbReference type="Pfam" id="PF18086">
    <property type="entry name" value="PPIP5K2_N"/>
    <property type="match status" value="1"/>
</dbReference>
<dbReference type="eggNOG" id="KOG1057">
    <property type="taxonomic scope" value="Eukaryota"/>
</dbReference>
<keyword evidence="4" id="KW-0418">Kinase</keyword>
<keyword evidence="1" id="KW-0597">Phosphoprotein</keyword>
<comment type="function">
    <text evidence="4">Bifunctional inositol kinase that acts in concert with the IP6K kinases to synthesize the diphosphate group-containing inositol pyrophosphates diphosphoinositol pentakisphosphate, PP-InsP5, and bis-diphosphoinositol tetrakisphosphate, (PP)2-InsP4. PP-InsP5 and (PP)2-InsP4, also respectively called InsP7 and InsP8, may regulate a variety of cellular processes, including apoptosis, vesicle trafficking, cytoskeletal dynamics, and exocytosis. Phosphorylates inositol hexakisphosphate (InsP6).</text>
</comment>
<keyword evidence="4" id="KW-0547">Nucleotide-binding</keyword>
<dbReference type="PANTHER" id="PTHR12750:SF9">
    <property type="entry name" value="INOSITOL HEXAKISPHOSPHATE AND DIPHOSPHOINOSITOL-PENTAKISPHOSPHATE KINASE"/>
    <property type="match status" value="1"/>
</dbReference>
<evidence type="ECO:0000256" key="3">
    <source>
        <dbReference type="ARBA" id="ARBA00034629"/>
    </source>
</evidence>
<dbReference type="Proteomes" id="UP000001950">
    <property type="component" value="Chromosome 1"/>
</dbReference>
<dbReference type="OrthoDB" id="18042at2759"/>